<evidence type="ECO:0000313" key="1">
    <source>
        <dbReference type="EMBL" id="PRX22030.1"/>
    </source>
</evidence>
<dbReference type="InterPro" id="IPR029063">
    <property type="entry name" value="SAM-dependent_MTases_sf"/>
</dbReference>
<dbReference type="Proteomes" id="UP000239415">
    <property type="component" value="Unassembled WGS sequence"/>
</dbReference>
<reference evidence="1 2" key="1">
    <citation type="submission" date="2018-03" db="EMBL/GenBank/DDBJ databases">
        <title>Genomic Encyclopedia of Archaeal and Bacterial Type Strains, Phase II (KMG-II): from individual species to whole genera.</title>
        <authorList>
            <person name="Goeker M."/>
        </authorList>
    </citation>
    <scope>NUCLEOTIDE SEQUENCE [LARGE SCALE GENOMIC DNA]</scope>
    <source>
        <strain evidence="1 2">DSM 43146</strain>
    </source>
</reference>
<accession>A0A2T0KF75</accession>
<sequence>MTRDWLRWHADYDTAGSSLSRRLRVVQDYLERALTEAPADPDGHRRLISLCAGDGRDMLPVLARHDQGRTVRAVLAELDPELTGRARTAAAELDLPGVDVRTGDAGRTETYLDAAPAHVLLACGVFGNITTEDVRRTIAALSSLMVSGGIVIWTRGRGDDNGPDPSAGVAACFTEHGFHELAFTRPPDARFRAGMHRLARTGSGDPPDRLFTFVP</sequence>
<evidence type="ECO:0000313" key="2">
    <source>
        <dbReference type="Proteomes" id="UP000239415"/>
    </source>
</evidence>
<dbReference type="RefSeq" id="WP_106318614.1">
    <property type="nucleotide sequence ID" value="NZ_BOMO01000035.1"/>
</dbReference>
<comment type="caution">
    <text evidence="1">The sequence shown here is derived from an EMBL/GenBank/DDBJ whole genome shotgun (WGS) entry which is preliminary data.</text>
</comment>
<organism evidence="1 2">
    <name type="scientific">Actinoplanes italicus</name>
    <dbReference type="NCBI Taxonomy" id="113567"/>
    <lineage>
        <taxon>Bacteria</taxon>
        <taxon>Bacillati</taxon>
        <taxon>Actinomycetota</taxon>
        <taxon>Actinomycetes</taxon>
        <taxon>Micromonosporales</taxon>
        <taxon>Micromonosporaceae</taxon>
        <taxon>Actinoplanes</taxon>
    </lineage>
</organism>
<dbReference type="SUPFAM" id="SSF53335">
    <property type="entry name" value="S-adenosyl-L-methionine-dependent methyltransferases"/>
    <property type="match status" value="1"/>
</dbReference>
<evidence type="ECO:0008006" key="3">
    <source>
        <dbReference type="Google" id="ProtNLM"/>
    </source>
</evidence>
<dbReference type="CDD" id="cd02440">
    <property type="entry name" value="AdoMet_MTases"/>
    <property type="match status" value="1"/>
</dbReference>
<dbReference type="AlphaFoldDB" id="A0A2T0KF75"/>
<name>A0A2T0KF75_9ACTN</name>
<proteinExistence type="predicted"/>
<dbReference type="EMBL" id="PVMZ01000005">
    <property type="protein sequence ID" value="PRX22030.1"/>
    <property type="molecule type" value="Genomic_DNA"/>
</dbReference>
<gene>
    <name evidence="1" type="ORF">CLV67_105207</name>
</gene>
<protein>
    <recommendedName>
        <fullName evidence="3">Methyltransferase</fullName>
    </recommendedName>
</protein>
<dbReference type="Gene3D" id="3.40.50.150">
    <property type="entry name" value="Vaccinia Virus protein VP39"/>
    <property type="match status" value="1"/>
</dbReference>
<dbReference type="OrthoDB" id="8163513at2"/>
<keyword evidence="2" id="KW-1185">Reference proteome</keyword>